<gene>
    <name evidence="8" type="ORF">C1881_02195</name>
</gene>
<accession>A0A369LPX4</accession>
<reference evidence="8 9" key="1">
    <citation type="journal article" date="2018" name="Elife">
        <title>Discovery and characterization of a prevalent human gut bacterial enzyme sufficient for the inactivation of a family of plant toxins.</title>
        <authorList>
            <person name="Koppel N."/>
            <person name="Bisanz J.E."/>
            <person name="Pandelia M.E."/>
            <person name="Turnbaugh P.J."/>
            <person name="Balskus E.P."/>
        </authorList>
    </citation>
    <scope>NUCLEOTIDE SEQUENCE [LARGE SCALE GENOMIC DNA]</scope>
    <source>
        <strain evidence="8 9">OB21 GAM31</strain>
    </source>
</reference>
<keyword evidence="3 6" id="KW-0812">Transmembrane</keyword>
<dbReference type="InterPro" id="IPR013525">
    <property type="entry name" value="ABC2_TM"/>
</dbReference>
<evidence type="ECO:0000256" key="5">
    <source>
        <dbReference type="ARBA" id="ARBA00023136"/>
    </source>
</evidence>
<organism evidence="8 9">
    <name type="scientific">Slackia isoflavoniconvertens</name>
    <dbReference type="NCBI Taxonomy" id="572010"/>
    <lineage>
        <taxon>Bacteria</taxon>
        <taxon>Bacillati</taxon>
        <taxon>Actinomycetota</taxon>
        <taxon>Coriobacteriia</taxon>
        <taxon>Eggerthellales</taxon>
        <taxon>Eggerthellaceae</taxon>
        <taxon>Slackia</taxon>
    </lineage>
</organism>
<dbReference type="PANTHER" id="PTHR30294:SF29">
    <property type="entry name" value="MULTIDRUG ABC TRANSPORTER PERMEASE YBHS-RELATED"/>
    <property type="match status" value="1"/>
</dbReference>
<dbReference type="Pfam" id="PF12698">
    <property type="entry name" value="ABC2_membrane_3"/>
    <property type="match status" value="1"/>
</dbReference>
<keyword evidence="4 6" id="KW-1133">Transmembrane helix</keyword>
<comment type="subcellular location">
    <subcellularLocation>
        <location evidence="1">Cell membrane</location>
        <topology evidence="1">Multi-pass membrane protein</topology>
    </subcellularLocation>
</comment>
<feature type="domain" description="ABC-2 type transporter transmembrane" evidence="7">
    <location>
        <begin position="19"/>
        <end position="384"/>
    </location>
</feature>
<dbReference type="PANTHER" id="PTHR30294">
    <property type="entry name" value="MEMBRANE COMPONENT OF ABC TRANSPORTER YHHJ-RELATED"/>
    <property type="match status" value="1"/>
</dbReference>
<evidence type="ECO:0000256" key="6">
    <source>
        <dbReference type="SAM" id="Phobius"/>
    </source>
</evidence>
<dbReference type="EMBL" id="PPTO01000002">
    <property type="protein sequence ID" value="RDB60709.1"/>
    <property type="molecule type" value="Genomic_DNA"/>
</dbReference>
<keyword evidence="5 6" id="KW-0472">Membrane</keyword>
<comment type="caution">
    <text evidence="8">The sequence shown here is derived from an EMBL/GenBank/DDBJ whole genome shotgun (WGS) entry which is preliminary data.</text>
</comment>
<feature type="transmembrane region" description="Helical" evidence="6">
    <location>
        <begin position="189"/>
        <end position="213"/>
    </location>
</feature>
<keyword evidence="2" id="KW-1003">Cell membrane</keyword>
<feature type="transmembrane region" description="Helical" evidence="6">
    <location>
        <begin position="273"/>
        <end position="295"/>
    </location>
</feature>
<sequence length="396" mass="41064">MNVFKLAVTIIARHWSYLLIYTLALGCMAILGSGAIETPQASEFSNDAPKVAVVDRDGSELSAALKDFALKDAVEVHVEDSTFALQDAAAKDLASYVLIIPEGFQEGLVEAAHGGADAPTLETVVSYQGARGALMDQRVKAYVQSLYGFASVDAQASARDVANNATAACGDETPVELFSVDSEGLSVKYINFAAFSAYALFTSSAIFIAVGLASLRKTEMRRRLVVGPVRSESYGAQVGLACVLASLVIWAVIAAAGLAVFRPLAGGAAPASVAIVVFGQLGVALIGAAFGFLLWQLGASESVANGAGNIVGLACSFFSGAWIPLSIVGEGVRVAAAFTPFYWATNAMIEVSQASRITSGLALQAAGEVGVTFLWALVIAIIAVAIGRVRLRERGA</sequence>
<dbReference type="GO" id="GO:0140359">
    <property type="term" value="F:ABC-type transporter activity"/>
    <property type="evidence" value="ECO:0007669"/>
    <property type="project" value="InterPro"/>
</dbReference>
<dbReference type="AlphaFoldDB" id="A0A369LPX4"/>
<feature type="transmembrane region" description="Helical" evidence="6">
    <location>
        <begin position="373"/>
        <end position="391"/>
    </location>
</feature>
<evidence type="ECO:0000313" key="8">
    <source>
        <dbReference type="EMBL" id="RDB60709.1"/>
    </source>
</evidence>
<dbReference type="Proteomes" id="UP000253975">
    <property type="component" value="Unassembled WGS sequence"/>
</dbReference>
<evidence type="ECO:0000313" key="9">
    <source>
        <dbReference type="Proteomes" id="UP000253975"/>
    </source>
</evidence>
<proteinExistence type="predicted"/>
<evidence type="ECO:0000256" key="1">
    <source>
        <dbReference type="ARBA" id="ARBA00004651"/>
    </source>
</evidence>
<feature type="transmembrane region" description="Helical" evidence="6">
    <location>
        <begin position="15"/>
        <end position="36"/>
    </location>
</feature>
<feature type="transmembrane region" description="Helical" evidence="6">
    <location>
        <begin position="307"/>
        <end position="325"/>
    </location>
</feature>
<dbReference type="Gene3D" id="3.40.1710.10">
    <property type="entry name" value="abc type-2 transporter like domain"/>
    <property type="match status" value="1"/>
</dbReference>
<dbReference type="PROSITE" id="PS51257">
    <property type="entry name" value="PROKAR_LIPOPROTEIN"/>
    <property type="match status" value="1"/>
</dbReference>
<name>A0A369LPX4_9ACTN</name>
<evidence type="ECO:0000256" key="3">
    <source>
        <dbReference type="ARBA" id="ARBA00022692"/>
    </source>
</evidence>
<evidence type="ECO:0000256" key="4">
    <source>
        <dbReference type="ARBA" id="ARBA00022989"/>
    </source>
</evidence>
<dbReference type="GO" id="GO:0005886">
    <property type="term" value="C:plasma membrane"/>
    <property type="evidence" value="ECO:0007669"/>
    <property type="project" value="UniProtKB-SubCell"/>
</dbReference>
<evidence type="ECO:0000259" key="7">
    <source>
        <dbReference type="Pfam" id="PF12698"/>
    </source>
</evidence>
<evidence type="ECO:0000256" key="2">
    <source>
        <dbReference type="ARBA" id="ARBA00022475"/>
    </source>
</evidence>
<feature type="transmembrane region" description="Helical" evidence="6">
    <location>
        <begin position="234"/>
        <end position="261"/>
    </location>
</feature>
<dbReference type="InterPro" id="IPR051449">
    <property type="entry name" value="ABC-2_transporter_component"/>
</dbReference>
<protein>
    <recommendedName>
        <fullName evidence="7">ABC-2 type transporter transmembrane domain-containing protein</fullName>
    </recommendedName>
</protein>
<dbReference type="RefSeq" id="WP_114614893.1">
    <property type="nucleotide sequence ID" value="NZ_PPTO01000002.1"/>
</dbReference>